<gene>
    <name evidence="1" type="ORF">ATY41_03910</name>
</gene>
<accession>A0A1E2SIX4</accession>
<organism evidence="1 2">
    <name type="scientific">Leifsonia xyli subsp. xyli</name>
    <dbReference type="NCBI Taxonomy" id="59736"/>
    <lineage>
        <taxon>Bacteria</taxon>
        <taxon>Bacillati</taxon>
        <taxon>Actinomycetota</taxon>
        <taxon>Actinomycetes</taxon>
        <taxon>Micrococcales</taxon>
        <taxon>Microbacteriaceae</taxon>
        <taxon>Leifsonia</taxon>
    </lineage>
</organism>
<protein>
    <submittedName>
        <fullName evidence="1">Uncharacterized protein</fullName>
    </submittedName>
</protein>
<sequence>MDDSVRMILGSEQYERSESTLRAEFVQVEIGLQSDDVGPLRAAARRLRSLAAAELGWFRLSVRTHFLTSCTQRHLEALLLGESDNRTRLDLLRALRFASERLIDHPMWAPIANERDAAKWRTWLTRVAEEAATSRDSGVRAEAGYVLVASGKSCG</sequence>
<evidence type="ECO:0000313" key="2">
    <source>
        <dbReference type="Proteomes" id="UP000094426"/>
    </source>
</evidence>
<dbReference type="AlphaFoldDB" id="A0A1E2SIX4"/>
<dbReference type="EMBL" id="LNZG01000034">
    <property type="protein sequence ID" value="ODA89802.1"/>
    <property type="molecule type" value="Genomic_DNA"/>
</dbReference>
<reference evidence="1 2" key="1">
    <citation type="submission" date="2015-11" db="EMBL/GenBank/DDBJ databases">
        <authorList>
            <person name="Zhang Y."/>
            <person name="Guo Z."/>
        </authorList>
    </citation>
    <scope>NUCLEOTIDE SEQUENCE [LARGE SCALE GENOMIC DNA]</scope>
    <source>
        <strain evidence="2">gdw1</strain>
    </source>
</reference>
<evidence type="ECO:0000313" key="1">
    <source>
        <dbReference type="EMBL" id="ODA89802.1"/>
    </source>
</evidence>
<comment type="caution">
    <text evidence="1">The sequence shown here is derived from an EMBL/GenBank/DDBJ whole genome shotgun (WGS) entry which is preliminary data.</text>
</comment>
<proteinExistence type="predicted"/>
<dbReference type="Proteomes" id="UP000094426">
    <property type="component" value="Unassembled WGS sequence"/>
</dbReference>
<name>A0A1E2SIX4_LEIXY</name>